<proteinExistence type="predicted"/>
<feature type="domain" description="N,N-dimethylformamidase beta subunit-like C-terminal" evidence="2">
    <location>
        <begin position="224"/>
        <end position="655"/>
    </location>
</feature>
<dbReference type="EC" id="3.5.1.56" evidence="3"/>
<dbReference type="KEGG" id="sbae:DSM104329_02411"/>
<evidence type="ECO:0000259" key="2">
    <source>
        <dbReference type="Pfam" id="PF20254"/>
    </source>
</evidence>
<protein>
    <submittedName>
        <fullName evidence="3">N,N-dimethylformamidase beta subunit</fullName>
        <ecNumber evidence="3">3.5.1.56</ecNumber>
    </submittedName>
</protein>
<dbReference type="InterPro" id="IPR013320">
    <property type="entry name" value="ConA-like_dom_sf"/>
</dbReference>
<dbReference type="AlphaFoldDB" id="A0A9E7C0V4"/>
<name>A0A9E7C0V4_9ACTN</name>
<evidence type="ECO:0000313" key="3">
    <source>
        <dbReference type="EMBL" id="UGS36014.1"/>
    </source>
</evidence>
<keyword evidence="4" id="KW-1185">Reference proteome</keyword>
<dbReference type="InterPro" id="IPR046540">
    <property type="entry name" value="DMFA2_C"/>
</dbReference>
<dbReference type="Pfam" id="PF20254">
    <property type="entry name" value="DMFA2_C"/>
    <property type="match status" value="1"/>
</dbReference>
<dbReference type="EMBL" id="CP087164">
    <property type="protein sequence ID" value="UGS36014.1"/>
    <property type="molecule type" value="Genomic_DNA"/>
</dbReference>
<dbReference type="GO" id="GO:0050116">
    <property type="term" value="F:N,N-dimethylformamidase activity"/>
    <property type="evidence" value="ECO:0007669"/>
    <property type="project" value="UniProtKB-EC"/>
</dbReference>
<organism evidence="3 4">
    <name type="scientific">Capillimicrobium parvum</name>
    <dbReference type="NCBI Taxonomy" id="2884022"/>
    <lineage>
        <taxon>Bacteria</taxon>
        <taxon>Bacillati</taxon>
        <taxon>Actinomycetota</taxon>
        <taxon>Thermoleophilia</taxon>
        <taxon>Solirubrobacterales</taxon>
        <taxon>Capillimicrobiaceae</taxon>
        <taxon>Capillimicrobium</taxon>
    </lineage>
</organism>
<accession>A0A9E7C0V4</accession>
<gene>
    <name evidence="3" type="primary">dmfA2_1</name>
    <name evidence="3" type="ORF">DSM104329_02411</name>
</gene>
<evidence type="ECO:0000256" key="1">
    <source>
        <dbReference type="SAM" id="MobiDB-lite"/>
    </source>
</evidence>
<evidence type="ECO:0000313" key="4">
    <source>
        <dbReference type="Proteomes" id="UP001162834"/>
    </source>
</evidence>
<dbReference type="RefSeq" id="WP_259315694.1">
    <property type="nucleotide sequence ID" value="NZ_CP087164.1"/>
</dbReference>
<keyword evidence="3" id="KW-0378">Hydrolase</keyword>
<feature type="region of interest" description="Disordered" evidence="1">
    <location>
        <begin position="147"/>
        <end position="166"/>
    </location>
</feature>
<dbReference type="Gene3D" id="2.60.120.200">
    <property type="match status" value="1"/>
</dbReference>
<dbReference type="Proteomes" id="UP001162834">
    <property type="component" value="Chromosome"/>
</dbReference>
<sequence>MEIVGYGDRLSVARGERIRFMVSTPHPQYEATLVRPSHSPQLRRDLDAPLNGTHAGREQALPKGSYVRFPRPVPRPAEFRLEAWICPTAPDAGEQGLMTWGTADGLFVNAEGAVELRVGGSRVTTGVPLRRGEWYRVAGELTDGRATVSQTPRRWSGDARASAPCDPAEVAEPLRIGDGFDGKIDAPRIDGVASWDFAIGIGSTRVTDVGPNLHHGETVNMPMRGVTGWNWTGRSDDFRQTPGEYGAIHFHRDDMDDACWEPDFDLEVPHDLPSGLYAIRLRAGGAEDHIPFFVRPARGRPTARIAFLAPTFSYLAYSCEHSGTETSPSISPEERERMNALLAPEDLYSKRHELLSAYDHHSDGTGNCFVSRLRPIPNMRPYYISPPIQAAHQLGADLHVLDWLSTFGEPFDVITDEDLHHEGLELLEPYRVILTGTHPEYWSEQMLDATEAYLDGGGRFMYLGGNGMYWVTSVHPERPHVLEIRRTYAGTRAWQSAPGECHQACTGEPSGLWRFRGRAPQRLFLVGMAAHGYDVALGYERLPASHDPEVAWIFDGVEGERFGDFGAIMGGAAGFEIDRVDDELGTPPHAVLLATARGFSDSYQAVVEDTLMQDSLSGGTVNANVHADVVYAEHPNGAAVFATGSVTWGGSLTHNGGDNDVARITGNVLRRFAGG</sequence>
<dbReference type="SUPFAM" id="SSF49899">
    <property type="entry name" value="Concanavalin A-like lectins/glucanases"/>
    <property type="match status" value="1"/>
</dbReference>
<reference evidence="3" key="1">
    <citation type="journal article" date="2022" name="Int. J. Syst. Evol. Microbiol.">
        <title>Pseudomonas aegrilactucae sp. nov. and Pseudomonas morbosilactucae sp. nov., pathogens causing bacterial rot of lettuce in Japan.</title>
        <authorList>
            <person name="Sawada H."/>
            <person name="Fujikawa T."/>
            <person name="Satou M."/>
        </authorList>
    </citation>
    <scope>NUCLEOTIDE SEQUENCE</scope>
    <source>
        <strain evidence="3">0166_1</strain>
    </source>
</reference>